<gene>
    <name evidence="1" type="ORF">EVAR_93630_1</name>
</gene>
<protein>
    <submittedName>
        <fullName evidence="1">Uncharacterized protein</fullName>
    </submittedName>
</protein>
<sequence length="168" mass="19397">MCAVHMCAIYKLQWNWCICRNCNPTSTSEARAVINKSENQNAVHHFAHILQESILRADCAGKSEVRAYAAVLKLPLQKEAEKPGAVYRSVHLKEKIQQKRTPYKSTRIRCPRLKNKLNTRARRRLAVVVRDYRGAAQEETIDHASANMNNLRHFSYDAEPLHTSRRRC</sequence>
<keyword evidence="2" id="KW-1185">Reference proteome</keyword>
<name>A0A4C1TQK0_EUMVA</name>
<dbReference type="EMBL" id="BGZK01000078">
    <property type="protein sequence ID" value="GBP16262.1"/>
    <property type="molecule type" value="Genomic_DNA"/>
</dbReference>
<proteinExistence type="predicted"/>
<evidence type="ECO:0000313" key="1">
    <source>
        <dbReference type="EMBL" id="GBP16262.1"/>
    </source>
</evidence>
<dbReference type="AlphaFoldDB" id="A0A4C1TQK0"/>
<reference evidence="1 2" key="1">
    <citation type="journal article" date="2019" name="Commun. Biol.">
        <title>The bagworm genome reveals a unique fibroin gene that provides high tensile strength.</title>
        <authorList>
            <person name="Kono N."/>
            <person name="Nakamura H."/>
            <person name="Ohtoshi R."/>
            <person name="Tomita M."/>
            <person name="Numata K."/>
            <person name="Arakawa K."/>
        </authorList>
    </citation>
    <scope>NUCLEOTIDE SEQUENCE [LARGE SCALE GENOMIC DNA]</scope>
</reference>
<evidence type="ECO:0000313" key="2">
    <source>
        <dbReference type="Proteomes" id="UP000299102"/>
    </source>
</evidence>
<organism evidence="1 2">
    <name type="scientific">Eumeta variegata</name>
    <name type="common">Bagworm moth</name>
    <name type="synonym">Eumeta japonica</name>
    <dbReference type="NCBI Taxonomy" id="151549"/>
    <lineage>
        <taxon>Eukaryota</taxon>
        <taxon>Metazoa</taxon>
        <taxon>Ecdysozoa</taxon>
        <taxon>Arthropoda</taxon>
        <taxon>Hexapoda</taxon>
        <taxon>Insecta</taxon>
        <taxon>Pterygota</taxon>
        <taxon>Neoptera</taxon>
        <taxon>Endopterygota</taxon>
        <taxon>Lepidoptera</taxon>
        <taxon>Glossata</taxon>
        <taxon>Ditrysia</taxon>
        <taxon>Tineoidea</taxon>
        <taxon>Psychidae</taxon>
        <taxon>Oiketicinae</taxon>
        <taxon>Eumeta</taxon>
    </lineage>
</organism>
<comment type="caution">
    <text evidence="1">The sequence shown here is derived from an EMBL/GenBank/DDBJ whole genome shotgun (WGS) entry which is preliminary data.</text>
</comment>
<accession>A0A4C1TQK0</accession>
<dbReference type="Proteomes" id="UP000299102">
    <property type="component" value="Unassembled WGS sequence"/>
</dbReference>
<dbReference type="OrthoDB" id="5864054at2759"/>